<name>A0ABM6CZQ3_9BORD</name>
<evidence type="ECO:0000313" key="3">
    <source>
        <dbReference type="Proteomes" id="UP000091897"/>
    </source>
</evidence>
<dbReference type="Pfam" id="PF12261">
    <property type="entry name" value="T_hemolysin"/>
    <property type="match status" value="1"/>
</dbReference>
<protein>
    <submittedName>
        <fullName evidence="2">Thermostable hemolysin</fullName>
    </submittedName>
</protein>
<gene>
    <name evidence="2" type="ORF">BAU06_13700</name>
</gene>
<accession>A0ABM6CZQ3</accession>
<evidence type="ECO:0000313" key="2">
    <source>
        <dbReference type="EMBL" id="ANN69651.1"/>
    </source>
</evidence>
<evidence type="ECO:0000256" key="1">
    <source>
        <dbReference type="SAM" id="MobiDB-lite"/>
    </source>
</evidence>
<dbReference type="EMBL" id="CP016170">
    <property type="protein sequence ID" value="ANN69651.1"/>
    <property type="molecule type" value="Genomic_DNA"/>
</dbReference>
<feature type="region of interest" description="Disordered" evidence="1">
    <location>
        <begin position="1"/>
        <end position="21"/>
    </location>
</feature>
<organism evidence="2 3">
    <name type="scientific">Bordetella bronchialis</name>
    <dbReference type="NCBI Taxonomy" id="463025"/>
    <lineage>
        <taxon>Bacteria</taxon>
        <taxon>Pseudomonadati</taxon>
        <taxon>Pseudomonadota</taxon>
        <taxon>Betaproteobacteria</taxon>
        <taxon>Burkholderiales</taxon>
        <taxon>Alcaligenaceae</taxon>
        <taxon>Bordetella</taxon>
    </lineage>
</organism>
<sequence>MPRGKSTLGKALPPATHGASADRAALHLHHRDDPLRERVESYISRRYRQRYGAHLREFLPVLVTLQADGEILAAAGYRSARAPLFLERYLAVPVEQYILERGAPVGRHLIVEVGHFAAMRAGAGRLLVPMLANHLEAQGYEWAVSTLTAELHHLFARMGLAHRSLSLATPAHLTERERADWGDYYAHGPQVFAGHLGTILSRFREHAA</sequence>
<proteinExistence type="predicted"/>
<dbReference type="InterPro" id="IPR022050">
    <property type="entry name" value="T_hemolysin"/>
</dbReference>
<keyword evidence="3" id="KW-1185">Reference proteome</keyword>
<dbReference type="Proteomes" id="UP000091897">
    <property type="component" value="Chromosome"/>
</dbReference>
<reference evidence="2 3" key="1">
    <citation type="submission" date="2016-06" db="EMBL/GenBank/DDBJ databases">
        <title>Complete genome sequences of Bordetella bronchialis and Bordetella flabilis.</title>
        <authorList>
            <person name="LiPuma J.J."/>
            <person name="Spilker T."/>
        </authorList>
    </citation>
    <scope>NUCLEOTIDE SEQUENCE [LARGE SCALE GENOMIC DNA]</scope>
    <source>
        <strain evidence="2 3">AU3182</strain>
    </source>
</reference>